<reference evidence="1 2" key="1">
    <citation type="submission" date="2017-09" db="EMBL/GenBank/DDBJ databases">
        <authorList>
            <person name="Lee N."/>
            <person name="Cho B.-K."/>
        </authorList>
    </citation>
    <scope>NUCLEOTIDE SEQUENCE [LARGE SCALE GENOMIC DNA]</scope>
    <source>
        <strain evidence="1 2">ATCC 39115</strain>
    </source>
</reference>
<evidence type="ECO:0008006" key="3">
    <source>
        <dbReference type="Google" id="ProtNLM"/>
    </source>
</evidence>
<dbReference type="Proteomes" id="UP000327143">
    <property type="component" value="Chromosome"/>
</dbReference>
<gene>
    <name evidence="1" type="ORF">CP969_00430</name>
</gene>
<proteinExistence type="predicted"/>
<accession>A0ABX6A7Z7</accession>
<name>A0ABX6A7Z7_STRVD</name>
<protein>
    <recommendedName>
        <fullName evidence="3">Transposase</fullName>
    </recommendedName>
</protein>
<evidence type="ECO:0000313" key="2">
    <source>
        <dbReference type="Proteomes" id="UP000327143"/>
    </source>
</evidence>
<organism evidence="1 2">
    <name type="scientific">Streptomyces viridosporus T7A</name>
    <dbReference type="NCBI Taxonomy" id="665577"/>
    <lineage>
        <taxon>Bacteria</taxon>
        <taxon>Bacillati</taxon>
        <taxon>Actinomycetota</taxon>
        <taxon>Actinomycetes</taxon>
        <taxon>Kitasatosporales</taxon>
        <taxon>Streptomycetaceae</taxon>
        <taxon>Streptomyces</taxon>
    </lineage>
</organism>
<keyword evidence="2" id="KW-1185">Reference proteome</keyword>
<evidence type="ECO:0000313" key="1">
    <source>
        <dbReference type="EMBL" id="QEU83420.1"/>
    </source>
</evidence>
<sequence length="142" mass="15633">MSLWSRHLWHVAFGEQPPVALPRVHDTVRVGLALGLSAIDALVAGGTVVGPLRCCLEHQKLLVPVESDTVHRWRAAHSDCVPGAKTWRCVSDGFRSCSGLWVTRPEPVPVATTPADALHDALSRTRDRMRTPTPQRWELCCA</sequence>
<dbReference type="EMBL" id="CP023700">
    <property type="protein sequence ID" value="QEU83420.1"/>
    <property type="molecule type" value="Genomic_DNA"/>
</dbReference>